<keyword evidence="1" id="KW-1133">Transmembrane helix</keyword>
<protein>
    <submittedName>
        <fullName evidence="2">Uncharacterized protein</fullName>
    </submittedName>
</protein>
<name>A0ABU1YFT2_ROSSA</name>
<gene>
    <name evidence="2" type="ORF">J2X20_000338</name>
</gene>
<dbReference type="Proteomes" id="UP001180453">
    <property type="component" value="Unassembled WGS sequence"/>
</dbReference>
<keyword evidence="3" id="KW-1185">Reference proteome</keyword>
<keyword evidence="1" id="KW-0472">Membrane</keyword>
<evidence type="ECO:0000313" key="2">
    <source>
        <dbReference type="EMBL" id="MDR7267709.1"/>
    </source>
</evidence>
<dbReference type="RefSeq" id="WP_310259946.1">
    <property type="nucleotide sequence ID" value="NZ_JAVDXU010000001.1"/>
</dbReference>
<comment type="caution">
    <text evidence="2">The sequence shown here is derived from an EMBL/GenBank/DDBJ whole genome shotgun (WGS) entry which is preliminary data.</text>
</comment>
<sequence>MIESFLKLIEPYPLWARIAIVTGLIVVGAALVFGRQSITSAEAETATNATGTVYLRINGITLYPDDPDAELQIISSVNRTEYIFPSVAGVKWMKVGPAMGKKIIPLPEADSYEIWFKMNYKSGKVARAQDPITIYKSKALATNARATASIPYSGKYKLYPVKSDTASPAVVAVVSFEITQSGE</sequence>
<evidence type="ECO:0000313" key="3">
    <source>
        <dbReference type="Proteomes" id="UP001180453"/>
    </source>
</evidence>
<proteinExistence type="predicted"/>
<keyword evidence="1" id="KW-0812">Transmembrane</keyword>
<dbReference type="EMBL" id="JAVDXU010000001">
    <property type="protein sequence ID" value="MDR7267709.1"/>
    <property type="molecule type" value="Genomic_DNA"/>
</dbReference>
<accession>A0ABU1YFT2</accession>
<organism evidence="2 3">
    <name type="scientific">Roseateles saccharophilus</name>
    <name type="common">Pseudomonas saccharophila</name>
    <dbReference type="NCBI Taxonomy" id="304"/>
    <lineage>
        <taxon>Bacteria</taxon>
        <taxon>Pseudomonadati</taxon>
        <taxon>Pseudomonadota</taxon>
        <taxon>Betaproteobacteria</taxon>
        <taxon>Burkholderiales</taxon>
        <taxon>Sphaerotilaceae</taxon>
        <taxon>Roseateles</taxon>
    </lineage>
</organism>
<reference evidence="2 3" key="1">
    <citation type="submission" date="2023-07" db="EMBL/GenBank/DDBJ databases">
        <title>Sorghum-associated microbial communities from plants grown in Nebraska, USA.</title>
        <authorList>
            <person name="Schachtman D."/>
        </authorList>
    </citation>
    <scope>NUCLEOTIDE SEQUENCE [LARGE SCALE GENOMIC DNA]</scope>
    <source>
        <strain evidence="2 3">BE314</strain>
    </source>
</reference>
<feature type="transmembrane region" description="Helical" evidence="1">
    <location>
        <begin position="14"/>
        <end position="33"/>
    </location>
</feature>
<evidence type="ECO:0000256" key="1">
    <source>
        <dbReference type="SAM" id="Phobius"/>
    </source>
</evidence>